<sequence length="155" mass="18007">MMKVWFLFMFTMAAVMGHGHGGDRAEDPPFPGGRGPDQHEQDVEERARRKVRGKAKNIKFEKAILQNQGKPIGMQYDRDIKFNLFDLNQMYQDAQANLLTEGFQVALLKGYRERKVDAKEYFKMNLKRVETFRKAHTDKNGVFITAESEQQYVSI</sequence>
<proteinExistence type="predicted"/>
<evidence type="ECO:0008006" key="5">
    <source>
        <dbReference type="Google" id="ProtNLM"/>
    </source>
</evidence>
<keyword evidence="2" id="KW-0732">Signal</keyword>
<reference evidence="3 4" key="1">
    <citation type="journal article" date="2017" name="Nat. Commun.">
        <title>Genome assembly with in vitro proximity ligation data and whole-genome triplication in lettuce.</title>
        <authorList>
            <person name="Reyes-Chin-Wo S."/>
            <person name="Wang Z."/>
            <person name="Yang X."/>
            <person name="Kozik A."/>
            <person name="Arikit S."/>
            <person name="Song C."/>
            <person name="Xia L."/>
            <person name="Froenicke L."/>
            <person name="Lavelle D.O."/>
            <person name="Truco M.J."/>
            <person name="Xia R."/>
            <person name="Zhu S."/>
            <person name="Xu C."/>
            <person name="Xu H."/>
            <person name="Xu X."/>
            <person name="Cox K."/>
            <person name="Korf I."/>
            <person name="Meyers B.C."/>
            <person name="Michelmore R.W."/>
        </authorList>
    </citation>
    <scope>NUCLEOTIDE SEQUENCE [LARGE SCALE GENOMIC DNA]</scope>
    <source>
        <strain evidence="4">cv. Salinas</strain>
        <tissue evidence="3">Seedlings</tissue>
    </source>
</reference>
<feature type="chain" id="PRO_5040462754" description="Cathepsin propeptide inhibitor domain-containing protein" evidence="2">
    <location>
        <begin position="18"/>
        <end position="155"/>
    </location>
</feature>
<evidence type="ECO:0000256" key="2">
    <source>
        <dbReference type="SAM" id="SignalP"/>
    </source>
</evidence>
<evidence type="ECO:0000313" key="3">
    <source>
        <dbReference type="EMBL" id="KAJ0200213.1"/>
    </source>
</evidence>
<dbReference type="EMBL" id="NBSK02000006">
    <property type="protein sequence ID" value="KAJ0200213.1"/>
    <property type="molecule type" value="Genomic_DNA"/>
</dbReference>
<feature type="region of interest" description="Disordered" evidence="1">
    <location>
        <begin position="20"/>
        <end position="43"/>
    </location>
</feature>
<evidence type="ECO:0000313" key="4">
    <source>
        <dbReference type="Proteomes" id="UP000235145"/>
    </source>
</evidence>
<protein>
    <recommendedName>
        <fullName evidence="5">Cathepsin propeptide inhibitor domain-containing protein</fullName>
    </recommendedName>
</protein>
<accession>A0A9R1V8D8</accession>
<name>A0A9R1V8D8_LACSA</name>
<dbReference type="Proteomes" id="UP000235145">
    <property type="component" value="Unassembled WGS sequence"/>
</dbReference>
<organism evidence="3 4">
    <name type="scientific">Lactuca sativa</name>
    <name type="common">Garden lettuce</name>
    <dbReference type="NCBI Taxonomy" id="4236"/>
    <lineage>
        <taxon>Eukaryota</taxon>
        <taxon>Viridiplantae</taxon>
        <taxon>Streptophyta</taxon>
        <taxon>Embryophyta</taxon>
        <taxon>Tracheophyta</taxon>
        <taxon>Spermatophyta</taxon>
        <taxon>Magnoliopsida</taxon>
        <taxon>eudicotyledons</taxon>
        <taxon>Gunneridae</taxon>
        <taxon>Pentapetalae</taxon>
        <taxon>asterids</taxon>
        <taxon>campanulids</taxon>
        <taxon>Asterales</taxon>
        <taxon>Asteraceae</taxon>
        <taxon>Cichorioideae</taxon>
        <taxon>Cichorieae</taxon>
        <taxon>Lactucinae</taxon>
        <taxon>Lactuca</taxon>
    </lineage>
</organism>
<comment type="caution">
    <text evidence="3">The sequence shown here is derived from an EMBL/GenBank/DDBJ whole genome shotgun (WGS) entry which is preliminary data.</text>
</comment>
<evidence type="ECO:0000256" key="1">
    <source>
        <dbReference type="SAM" id="MobiDB-lite"/>
    </source>
</evidence>
<gene>
    <name evidence="3" type="ORF">LSAT_V11C600311790</name>
</gene>
<dbReference type="AlphaFoldDB" id="A0A9R1V8D8"/>
<feature type="signal peptide" evidence="2">
    <location>
        <begin position="1"/>
        <end position="17"/>
    </location>
</feature>
<keyword evidence="4" id="KW-1185">Reference proteome</keyword>